<feature type="chain" id="PRO_5023064290" evidence="1">
    <location>
        <begin position="24"/>
        <end position="56"/>
    </location>
</feature>
<proteinExistence type="predicted"/>
<feature type="signal peptide" evidence="1">
    <location>
        <begin position="1"/>
        <end position="23"/>
    </location>
</feature>
<accession>A0A5B7JF89</accession>
<comment type="caution">
    <text evidence="2">The sequence shown here is derived from an EMBL/GenBank/DDBJ whole genome shotgun (WGS) entry which is preliminary data.</text>
</comment>
<sequence>MPGNPQVPLRLFNYLLLIAFLPAADMLGRTRRLGEAGTFYLVSLPSWCCSNENFQA</sequence>
<evidence type="ECO:0000256" key="1">
    <source>
        <dbReference type="SAM" id="SignalP"/>
    </source>
</evidence>
<name>A0A5B7JF89_PORTR</name>
<gene>
    <name evidence="2" type="ORF">E2C01_090071</name>
</gene>
<keyword evidence="3" id="KW-1185">Reference proteome</keyword>
<evidence type="ECO:0000313" key="2">
    <source>
        <dbReference type="EMBL" id="MPC94882.1"/>
    </source>
</evidence>
<reference evidence="2 3" key="1">
    <citation type="submission" date="2019-05" db="EMBL/GenBank/DDBJ databases">
        <title>Another draft genome of Portunus trituberculatus and its Hox gene families provides insights of decapod evolution.</title>
        <authorList>
            <person name="Jeong J.-H."/>
            <person name="Song I."/>
            <person name="Kim S."/>
            <person name="Choi T."/>
            <person name="Kim D."/>
            <person name="Ryu S."/>
            <person name="Kim W."/>
        </authorList>
    </citation>
    <scope>NUCLEOTIDE SEQUENCE [LARGE SCALE GENOMIC DNA]</scope>
    <source>
        <tissue evidence="2">Muscle</tissue>
    </source>
</reference>
<protein>
    <submittedName>
        <fullName evidence="2">Uncharacterized protein</fullName>
    </submittedName>
</protein>
<evidence type="ECO:0000313" key="3">
    <source>
        <dbReference type="Proteomes" id="UP000324222"/>
    </source>
</evidence>
<organism evidence="2 3">
    <name type="scientific">Portunus trituberculatus</name>
    <name type="common">Swimming crab</name>
    <name type="synonym">Neptunus trituberculatus</name>
    <dbReference type="NCBI Taxonomy" id="210409"/>
    <lineage>
        <taxon>Eukaryota</taxon>
        <taxon>Metazoa</taxon>
        <taxon>Ecdysozoa</taxon>
        <taxon>Arthropoda</taxon>
        <taxon>Crustacea</taxon>
        <taxon>Multicrustacea</taxon>
        <taxon>Malacostraca</taxon>
        <taxon>Eumalacostraca</taxon>
        <taxon>Eucarida</taxon>
        <taxon>Decapoda</taxon>
        <taxon>Pleocyemata</taxon>
        <taxon>Brachyura</taxon>
        <taxon>Eubrachyura</taxon>
        <taxon>Portunoidea</taxon>
        <taxon>Portunidae</taxon>
        <taxon>Portuninae</taxon>
        <taxon>Portunus</taxon>
    </lineage>
</organism>
<keyword evidence="1" id="KW-0732">Signal</keyword>
<dbReference type="Proteomes" id="UP000324222">
    <property type="component" value="Unassembled WGS sequence"/>
</dbReference>
<dbReference type="AlphaFoldDB" id="A0A5B7JF89"/>
<dbReference type="EMBL" id="VSRR010100148">
    <property type="protein sequence ID" value="MPC94882.1"/>
    <property type="molecule type" value="Genomic_DNA"/>
</dbReference>